<accession>A0AAD6EXM7</accession>
<dbReference type="CDD" id="cd16461">
    <property type="entry name" value="RING-H2_EL5-like"/>
    <property type="match status" value="1"/>
</dbReference>
<dbReference type="SMART" id="SM00184">
    <property type="entry name" value="RING"/>
    <property type="match status" value="1"/>
</dbReference>
<evidence type="ECO:0000256" key="7">
    <source>
        <dbReference type="ARBA" id="ARBA00022723"/>
    </source>
</evidence>
<dbReference type="EMBL" id="JAMRDG010000001">
    <property type="protein sequence ID" value="KAJ3704922.1"/>
    <property type="molecule type" value="Genomic_DNA"/>
</dbReference>
<keyword evidence="5" id="KW-0808">Transferase</keyword>
<evidence type="ECO:0000259" key="18">
    <source>
        <dbReference type="PROSITE" id="PS50089"/>
    </source>
</evidence>
<keyword evidence="6 17" id="KW-0812">Transmembrane</keyword>
<keyword evidence="9 15" id="KW-0863">Zinc-finger</keyword>
<evidence type="ECO:0000256" key="17">
    <source>
        <dbReference type="SAM" id="Phobius"/>
    </source>
</evidence>
<dbReference type="PANTHER" id="PTHR46913:SF19">
    <property type="entry name" value="RING-TYPE E3 UBIQUITIN TRANSFERASE"/>
    <property type="match status" value="1"/>
</dbReference>
<dbReference type="EC" id="2.3.2.27" evidence="4"/>
<feature type="compositionally biased region" description="Basic and acidic residues" evidence="16">
    <location>
        <begin position="303"/>
        <end position="314"/>
    </location>
</feature>
<evidence type="ECO:0000313" key="19">
    <source>
        <dbReference type="EMBL" id="KAJ3704922.1"/>
    </source>
</evidence>
<evidence type="ECO:0000256" key="5">
    <source>
        <dbReference type="ARBA" id="ARBA00022679"/>
    </source>
</evidence>
<evidence type="ECO:0000256" key="16">
    <source>
        <dbReference type="SAM" id="MobiDB-lite"/>
    </source>
</evidence>
<comment type="catalytic activity">
    <reaction evidence="1">
        <text>S-ubiquitinyl-[E2 ubiquitin-conjugating enzyme]-L-cysteine + [acceptor protein]-L-lysine = [E2 ubiquitin-conjugating enzyme]-L-cysteine + N(6)-ubiquitinyl-[acceptor protein]-L-lysine.</text>
        <dbReference type="EC" id="2.3.2.27"/>
    </reaction>
</comment>
<feature type="domain" description="RING-type" evidence="18">
    <location>
        <begin position="181"/>
        <end position="223"/>
    </location>
</feature>
<evidence type="ECO:0000256" key="6">
    <source>
        <dbReference type="ARBA" id="ARBA00022692"/>
    </source>
</evidence>
<dbReference type="PROSITE" id="PS50089">
    <property type="entry name" value="ZF_RING_2"/>
    <property type="match status" value="1"/>
</dbReference>
<dbReference type="PANTHER" id="PTHR46913">
    <property type="entry name" value="RING-H2 FINGER PROTEIN ATL16"/>
    <property type="match status" value="1"/>
</dbReference>
<evidence type="ECO:0000256" key="12">
    <source>
        <dbReference type="ARBA" id="ARBA00022989"/>
    </source>
</evidence>
<feature type="compositionally biased region" description="Low complexity" evidence="16">
    <location>
        <begin position="378"/>
        <end position="405"/>
    </location>
</feature>
<dbReference type="GO" id="GO:0016567">
    <property type="term" value="P:protein ubiquitination"/>
    <property type="evidence" value="ECO:0007669"/>
    <property type="project" value="InterPro"/>
</dbReference>
<protein>
    <recommendedName>
        <fullName evidence="4">RING-type E3 ubiquitin transferase</fullName>
        <ecNumber evidence="4">2.3.2.27</ecNumber>
    </recommendedName>
</protein>
<evidence type="ECO:0000256" key="2">
    <source>
        <dbReference type="ARBA" id="ARBA00004167"/>
    </source>
</evidence>
<dbReference type="Pfam" id="PF13639">
    <property type="entry name" value="zf-RING_2"/>
    <property type="match status" value="1"/>
</dbReference>
<keyword evidence="20" id="KW-1185">Reference proteome</keyword>
<evidence type="ECO:0000256" key="4">
    <source>
        <dbReference type="ARBA" id="ARBA00012483"/>
    </source>
</evidence>
<dbReference type="AlphaFoldDB" id="A0AAD6EXM7"/>
<comment type="subcellular location">
    <subcellularLocation>
        <location evidence="2">Membrane</location>
        <topology evidence="2">Single-pass membrane protein</topology>
    </subcellularLocation>
</comment>
<keyword evidence="8" id="KW-0732">Signal</keyword>
<feature type="compositionally biased region" description="Polar residues" evidence="16">
    <location>
        <begin position="360"/>
        <end position="371"/>
    </location>
</feature>
<dbReference type="Proteomes" id="UP001210211">
    <property type="component" value="Unassembled WGS sequence"/>
</dbReference>
<dbReference type="Gene3D" id="3.30.40.10">
    <property type="entry name" value="Zinc/RING finger domain, C3HC4 (zinc finger)"/>
    <property type="match status" value="1"/>
</dbReference>
<dbReference type="GO" id="GO:0016020">
    <property type="term" value="C:membrane"/>
    <property type="evidence" value="ECO:0007669"/>
    <property type="project" value="UniProtKB-SubCell"/>
</dbReference>
<evidence type="ECO:0000313" key="20">
    <source>
        <dbReference type="Proteomes" id="UP001210211"/>
    </source>
</evidence>
<feature type="region of interest" description="Disordered" evidence="16">
    <location>
        <begin position="352"/>
        <end position="405"/>
    </location>
</feature>
<dbReference type="SUPFAM" id="SSF57850">
    <property type="entry name" value="RING/U-box"/>
    <property type="match status" value="1"/>
</dbReference>
<keyword evidence="12 17" id="KW-1133">Transmembrane helix</keyword>
<evidence type="ECO:0000256" key="1">
    <source>
        <dbReference type="ARBA" id="ARBA00000900"/>
    </source>
</evidence>
<dbReference type="GO" id="GO:0008270">
    <property type="term" value="F:zinc ion binding"/>
    <property type="evidence" value="ECO:0007669"/>
    <property type="project" value="UniProtKB-KW"/>
</dbReference>
<evidence type="ECO:0000256" key="9">
    <source>
        <dbReference type="ARBA" id="ARBA00022771"/>
    </source>
</evidence>
<feature type="transmembrane region" description="Helical" evidence="17">
    <location>
        <begin position="78"/>
        <end position="102"/>
    </location>
</feature>
<dbReference type="GO" id="GO:0061630">
    <property type="term" value="F:ubiquitin protein ligase activity"/>
    <property type="evidence" value="ECO:0007669"/>
    <property type="project" value="UniProtKB-EC"/>
</dbReference>
<keyword evidence="11" id="KW-0862">Zinc</keyword>
<dbReference type="InterPro" id="IPR001841">
    <property type="entry name" value="Znf_RING"/>
</dbReference>
<evidence type="ECO:0000256" key="8">
    <source>
        <dbReference type="ARBA" id="ARBA00022729"/>
    </source>
</evidence>
<evidence type="ECO:0000256" key="11">
    <source>
        <dbReference type="ARBA" id="ARBA00022833"/>
    </source>
</evidence>
<keyword evidence="10" id="KW-0833">Ubl conjugation pathway</keyword>
<name>A0AAD6EXM7_9POAL</name>
<dbReference type="InterPro" id="IPR044600">
    <property type="entry name" value="ATL1/ATL16-like"/>
</dbReference>
<feature type="region of interest" description="Disordered" evidence="16">
    <location>
        <begin position="235"/>
        <end position="317"/>
    </location>
</feature>
<reference evidence="19 20" key="1">
    <citation type="journal article" date="2022" name="Cell">
        <title>Repeat-based holocentromeres influence genome architecture and karyotype evolution.</title>
        <authorList>
            <person name="Hofstatter P.G."/>
            <person name="Thangavel G."/>
            <person name="Lux T."/>
            <person name="Neumann P."/>
            <person name="Vondrak T."/>
            <person name="Novak P."/>
            <person name="Zhang M."/>
            <person name="Costa L."/>
            <person name="Castellani M."/>
            <person name="Scott A."/>
            <person name="Toegelov H."/>
            <person name="Fuchs J."/>
            <person name="Mata-Sucre Y."/>
            <person name="Dias Y."/>
            <person name="Vanzela A.L.L."/>
            <person name="Huettel B."/>
            <person name="Almeida C.C.S."/>
            <person name="Simkova H."/>
            <person name="Souza G."/>
            <person name="Pedrosa-Harand A."/>
            <person name="Macas J."/>
            <person name="Mayer K.F.X."/>
            <person name="Houben A."/>
            <person name="Marques A."/>
        </authorList>
    </citation>
    <scope>NUCLEOTIDE SEQUENCE [LARGE SCALE GENOMIC DNA]</scope>
    <source>
        <strain evidence="19">RhyTen1mFocal</strain>
    </source>
</reference>
<keyword evidence="7" id="KW-0479">Metal-binding</keyword>
<comment type="pathway">
    <text evidence="3">Protein modification; protein ubiquitination.</text>
</comment>
<sequence>MAFDRRMLELSSSDTPSCNYYSYSCLTSSPLPPAPPPPPFPSPPPPPCPPPIMIPVPSLPAITPIKLPHKHNFLHNHVHLALTVLACVFFVSLLATAVLVFYHRRLRRRRALAAMVNTPLFNTDPPPDTGVGGGDPGPEPDQDPIHHVWYIRTVGLDEATIESIAVTQYRTGSGLLGSADCSVCLGDFQDGDLVRLLPKCGHAFHVPCIDTWLRAHVNCPVCRADVVDPKVVDAAGDSTSASSEASAGDTAETESEARESGEVSLDEESRDGEENGHEGEVFEEIPLSDPLPVLPNSTVQTESVERRPRPEPVRHRSASVDSAFMVPSVVITLPEIGISDHVLKESIIAEEHSAKEKNRPSNVSKSGSTQIDRLEMVRSLSSSSGSGRGFFFSRSGRSRSSVLPL</sequence>
<evidence type="ECO:0000256" key="14">
    <source>
        <dbReference type="ARBA" id="ARBA00024209"/>
    </source>
</evidence>
<comment type="caution">
    <text evidence="19">The sequence shown here is derived from an EMBL/GenBank/DDBJ whole genome shotgun (WGS) entry which is preliminary data.</text>
</comment>
<evidence type="ECO:0000256" key="10">
    <source>
        <dbReference type="ARBA" id="ARBA00022786"/>
    </source>
</evidence>
<organism evidence="19 20">
    <name type="scientific">Rhynchospora tenuis</name>
    <dbReference type="NCBI Taxonomy" id="198213"/>
    <lineage>
        <taxon>Eukaryota</taxon>
        <taxon>Viridiplantae</taxon>
        <taxon>Streptophyta</taxon>
        <taxon>Embryophyta</taxon>
        <taxon>Tracheophyta</taxon>
        <taxon>Spermatophyta</taxon>
        <taxon>Magnoliopsida</taxon>
        <taxon>Liliopsida</taxon>
        <taxon>Poales</taxon>
        <taxon>Cyperaceae</taxon>
        <taxon>Cyperoideae</taxon>
        <taxon>Rhynchosporeae</taxon>
        <taxon>Rhynchospora</taxon>
    </lineage>
</organism>
<comment type="similarity">
    <text evidence="14">Belongs to the RING-type zinc finger family. ATL subfamily.</text>
</comment>
<keyword evidence="13 17" id="KW-0472">Membrane</keyword>
<gene>
    <name evidence="19" type="ORF">LUZ61_008627</name>
</gene>
<evidence type="ECO:0000256" key="3">
    <source>
        <dbReference type="ARBA" id="ARBA00004906"/>
    </source>
</evidence>
<dbReference type="FunFam" id="3.30.40.10:FF:000285">
    <property type="entry name" value="RING-H2 finger protein ATL43"/>
    <property type="match status" value="1"/>
</dbReference>
<evidence type="ECO:0000256" key="15">
    <source>
        <dbReference type="PROSITE-ProRule" id="PRU00175"/>
    </source>
</evidence>
<evidence type="ECO:0000256" key="13">
    <source>
        <dbReference type="ARBA" id="ARBA00023136"/>
    </source>
</evidence>
<dbReference type="InterPro" id="IPR013083">
    <property type="entry name" value="Znf_RING/FYVE/PHD"/>
</dbReference>
<proteinExistence type="inferred from homology"/>